<evidence type="ECO:0000256" key="4">
    <source>
        <dbReference type="ARBA" id="ARBA00022737"/>
    </source>
</evidence>
<keyword evidence="3 8" id="KW-0808">Transferase</keyword>
<organism evidence="8 9">
    <name type="scientific">Legionella jordanis</name>
    <dbReference type="NCBI Taxonomy" id="456"/>
    <lineage>
        <taxon>Bacteria</taxon>
        <taxon>Pseudomonadati</taxon>
        <taxon>Pseudomonadota</taxon>
        <taxon>Gammaproteobacteria</taxon>
        <taxon>Legionellales</taxon>
        <taxon>Legionellaceae</taxon>
        <taxon>Legionella</taxon>
    </lineage>
</organism>
<dbReference type="PANTHER" id="PTHR43378">
    <property type="entry name" value="UDP-3-O-ACYLGLUCOSAMINE N-ACYLTRANSFERASE"/>
    <property type="match status" value="1"/>
</dbReference>
<proteinExistence type="predicted"/>
<dbReference type="InterPro" id="IPR007691">
    <property type="entry name" value="LpxD"/>
</dbReference>
<dbReference type="NCBIfam" id="NF002060">
    <property type="entry name" value="PRK00892.1"/>
    <property type="match status" value="1"/>
</dbReference>
<reference evidence="8 9" key="1">
    <citation type="submission" date="2015-11" db="EMBL/GenBank/DDBJ databases">
        <title>Genomic analysis of 38 Legionella species identifies large and diverse effector repertoires.</title>
        <authorList>
            <person name="Burstein D."/>
            <person name="Amaro F."/>
            <person name="Zusman T."/>
            <person name="Lifshitz Z."/>
            <person name="Cohen O."/>
            <person name="Gilbert J.A."/>
            <person name="Pupko T."/>
            <person name="Shuman H.A."/>
            <person name="Segal G."/>
        </authorList>
    </citation>
    <scope>NUCLEOTIDE SEQUENCE [LARGE SCALE GENOMIC DNA]</scope>
    <source>
        <strain evidence="8 9">BL-540</strain>
    </source>
</reference>
<dbReference type="Pfam" id="PF00132">
    <property type="entry name" value="Hexapep"/>
    <property type="match status" value="1"/>
</dbReference>
<evidence type="ECO:0000313" key="8">
    <source>
        <dbReference type="EMBL" id="KTD17334.1"/>
    </source>
</evidence>
<keyword evidence="2" id="KW-0441">Lipid A biosynthesis</keyword>
<dbReference type="OrthoDB" id="9784739at2"/>
<name>A0A0W0VBV4_9GAMM</name>
<dbReference type="InterPro" id="IPR011004">
    <property type="entry name" value="Trimer_LpxA-like_sf"/>
</dbReference>
<dbReference type="Gene3D" id="2.160.10.10">
    <property type="entry name" value="Hexapeptide repeat proteins"/>
    <property type="match status" value="1"/>
</dbReference>
<keyword evidence="9" id="KW-1185">Reference proteome</keyword>
<evidence type="ECO:0000259" key="7">
    <source>
        <dbReference type="Pfam" id="PF04613"/>
    </source>
</evidence>
<evidence type="ECO:0000256" key="6">
    <source>
        <dbReference type="ARBA" id="ARBA00023315"/>
    </source>
</evidence>
<dbReference type="GO" id="GO:0016410">
    <property type="term" value="F:N-acyltransferase activity"/>
    <property type="evidence" value="ECO:0007669"/>
    <property type="project" value="InterPro"/>
</dbReference>
<evidence type="ECO:0000256" key="5">
    <source>
        <dbReference type="ARBA" id="ARBA00023098"/>
    </source>
</evidence>
<dbReference type="CDD" id="cd03352">
    <property type="entry name" value="LbH_LpxD"/>
    <property type="match status" value="1"/>
</dbReference>
<dbReference type="InterPro" id="IPR020573">
    <property type="entry name" value="UDP_GlcNAc_AcTrfase_non-rep"/>
</dbReference>
<dbReference type="STRING" id="456.Ljor_1640"/>
<dbReference type="AlphaFoldDB" id="A0A0W0VBV4"/>
<dbReference type="Proteomes" id="UP000055035">
    <property type="component" value="Unassembled WGS sequence"/>
</dbReference>
<dbReference type="InterPro" id="IPR001451">
    <property type="entry name" value="Hexapep"/>
</dbReference>
<gene>
    <name evidence="8" type="primary">lpxD_1</name>
    <name evidence="8" type="ORF">Ljor_1640</name>
</gene>
<keyword evidence="1" id="KW-0444">Lipid biosynthesis</keyword>
<dbReference type="SUPFAM" id="SSF51161">
    <property type="entry name" value="Trimeric LpxA-like enzymes"/>
    <property type="match status" value="1"/>
</dbReference>
<keyword evidence="5" id="KW-0443">Lipid metabolism</keyword>
<dbReference type="Gene3D" id="3.40.1390.10">
    <property type="entry name" value="MurE/MurF, N-terminal domain"/>
    <property type="match status" value="1"/>
</dbReference>
<evidence type="ECO:0000256" key="1">
    <source>
        <dbReference type="ARBA" id="ARBA00022516"/>
    </source>
</evidence>
<dbReference type="RefSeq" id="WP_058471096.1">
    <property type="nucleotide sequence ID" value="NZ_CAAAIC010000009.1"/>
</dbReference>
<keyword evidence="4" id="KW-0677">Repeat</keyword>
<dbReference type="Gene3D" id="1.20.5.170">
    <property type="match status" value="1"/>
</dbReference>
<accession>A0A0W0VBV4</accession>
<evidence type="ECO:0000313" key="9">
    <source>
        <dbReference type="Proteomes" id="UP000055035"/>
    </source>
</evidence>
<sequence length="339" mass="35947">MYNLAEIADFLNGTLLGKPDHVIQGVASLSRASHTDLSFFDNPALLDVLHWTNAGAVLVRESHASYAPGNCIIVPEPLPSIHLVASWFDKPSQFEAGIHPSALISSSAELGKAISIAEHSVIKKGVKLGDEVRIGANCVIEEDVQIDSGCVIHHGVHIHSGTRIAKRVIIESGSTLGAAPFNSLKTQGQWLTGPALGGLILGEAVHVGANSVICRGGMGDTFIATGVRIDNLVMIAHDVIIGPHSAIAGCAVIGAYAQIGADCIIGGASCVSAHVRLADNVVITGMSTVHKSVNQSGVYSSGTMVCEHRRWRRNAARFRRLDDYVTRLIKLEREVDPSR</sequence>
<dbReference type="GO" id="GO:0009245">
    <property type="term" value="P:lipid A biosynthetic process"/>
    <property type="evidence" value="ECO:0007669"/>
    <property type="project" value="UniProtKB-KW"/>
</dbReference>
<dbReference type="Pfam" id="PF04613">
    <property type="entry name" value="LpxD"/>
    <property type="match status" value="1"/>
</dbReference>
<keyword evidence="6 8" id="KW-0012">Acyltransferase</keyword>
<protein>
    <submittedName>
        <fullName evidence="8">UDP-3-O-[3-hydroxymyristoyl] glucosamine N-acyltransferase</fullName>
        <ecNumber evidence="8">2.3.1.-</ecNumber>
    </submittedName>
</protein>
<dbReference type="PATRIC" id="fig|456.5.peg.1751"/>
<dbReference type="EMBL" id="LNYJ01000011">
    <property type="protein sequence ID" value="KTD17334.1"/>
    <property type="molecule type" value="Genomic_DNA"/>
</dbReference>
<dbReference type="NCBIfam" id="TIGR01853">
    <property type="entry name" value="lipid_A_lpxD"/>
    <property type="match status" value="1"/>
</dbReference>
<dbReference type="PANTHER" id="PTHR43378:SF2">
    <property type="entry name" value="UDP-3-O-ACYLGLUCOSAMINE N-ACYLTRANSFERASE 1, MITOCHONDRIAL-RELATED"/>
    <property type="match status" value="1"/>
</dbReference>
<dbReference type="EC" id="2.3.1.-" evidence="8"/>
<comment type="caution">
    <text evidence="8">The sequence shown here is derived from an EMBL/GenBank/DDBJ whole genome shotgun (WGS) entry which is preliminary data.</text>
</comment>
<dbReference type="GO" id="GO:0016020">
    <property type="term" value="C:membrane"/>
    <property type="evidence" value="ECO:0007669"/>
    <property type="project" value="GOC"/>
</dbReference>
<feature type="domain" description="UDP-3-O-[3-hydroxymyristoyl] glucosamine N-acyltransferase non-repeat region" evidence="7">
    <location>
        <begin position="20"/>
        <end position="77"/>
    </location>
</feature>
<evidence type="ECO:0000256" key="2">
    <source>
        <dbReference type="ARBA" id="ARBA00022556"/>
    </source>
</evidence>
<evidence type="ECO:0000256" key="3">
    <source>
        <dbReference type="ARBA" id="ARBA00022679"/>
    </source>
</evidence>